<name>A0AAV4EJP2_9GAST</name>
<proteinExistence type="predicted"/>
<accession>A0AAV4EJP2</accession>
<evidence type="ECO:0000313" key="8">
    <source>
        <dbReference type="Proteomes" id="UP000762676"/>
    </source>
</evidence>
<dbReference type="InterPro" id="IPR036259">
    <property type="entry name" value="MFS_trans_sf"/>
</dbReference>
<organism evidence="7 8">
    <name type="scientific">Elysia marginata</name>
    <dbReference type="NCBI Taxonomy" id="1093978"/>
    <lineage>
        <taxon>Eukaryota</taxon>
        <taxon>Metazoa</taxon>
        <taxon>Spiralia</taxon>
        <taxon>Lophotrochozoa</taxon>
        <taxon>Mollusca</taxon>
        <taxon>Gastropoda</taxon>
        <taxon>Heterobranchia</taxon>
        <taxon>Euthyneura</taxon>
        <taxon>Panpulmonata</taxon>
        <taxon>Sacoglossa</taxon>
        <taxon>Placobranchoidea</taxon>
        <taxon>Plakobranchidae</taxon>
        <taxon>Elysia</taxon>
    </lineage>
</organism>
<sequence length="307" mass="33555">MMKFDDLLVAVGEFGPYQKRVYFLLCLPAILCGAQVLSAVFIMAIPDYRCKIPAFANDTFQIQSQTHADLANFSLPRASSTGIGGSTSQPAFSQCLVYTDVSRPAQGEGEDHGFSAEGLAKWRATASYNTTTTETGRKLNRPRETRQCDAWVYDRSEFDSTAITEFDVVCEDTIMRSICNSFMFAGALVGAVGMGVVADVCGRKRAIMLSLLAQFLTSLGVFLTPSFPVMIALKTLSGIATHSLFSVGATMGIELVGPNKRSFTGMVVEFFWAGGILMVLPIAFVSRNWRYTQMVICLLTVPLFALW</sequence>
<dbReference type="Gene3D" id="1.20.1250.20">
    <property type="entry name" value="MFS general substrate transporter like domains"/>
    <property type="match status" value="1"/>
</dbReference>
<feature type="transmembrane region" description="Helical" evidence="5">
    <location>
        <begin position="263"/>
        <end position="283"/>
    </location>
</feature>
<dbReference type="GO" id="GO:0022857">
    <property type="term" value="F:transmembrane transporter activity"/>
    <property type="evidence" value="ECO:0007669"/>
    <property type="project" value="InterPro"/>
</dbReference>
<evidence type="ECO:0000256" key="5">
    <source>
        <dbReference type="SAM" id="Phobius"/>
    </source>
</evidence>
<evidence type="ECO:0000256" key="1">
    <source>
        <dbReference type="ARBA" id="ARBA00004141"/>
    </source>
</evidence>
<dbReference type="Pfam" id="PF00083">
    <property type="entry name" value="Sugar_tr"/>
    <property type="match status" value="1"/>
</dbReference>
<dbReference type="PROSITE" id="PS50850">
    <property type="entry name" value="MFS"/>
    <property type="match status" value="1"/>
</dbReference>
<dbReference type="EMBL" id="BMAT01003724">
    <property type="protein sequence ID" value="GFR61312.1"/>
    <property type="molecule type" value="Genomic_DNA"/>
</dbReference>
<keyword evidence="3 5" id="KW-1133">Transmembrane helix</keyword>
<comment type="caution">
    <text evidence="7">The sequence shown here is derived from an EMBL/GenBank/DDBJ whole genome shotgun (WGS) entry which is preliminary data.</text>
</comment>
<dbReference type="GO" id="GO:0016020">
    <property type="term" value="C:membrane"/>
    <property type="evidence" value="ECO:0007669"/>
    <property type="project" value="UniProtKB-SubCell"/>
</dbReference>
<feature type="non-terminal residue" evidence="7">
    <location>
        <position position="307"/>
    </location>
</feature>
<evidence type="ECO:0000313" key="7">
    <source>
        <dbReference type="EMBL" id="GFR61312.1"/>
    </source>
</evidence>
<evidence type="ECO:0000256" key="2">
    <source>
        <dbReference type="ARBA" id="ARBA00022692"/>
    </source>
</evidence>
<dbReference type="PANTHER" id="PTHR24064">
    <property type="entry name" value="SOLUTE CARRIER FAMILY 22 MEMBER"/>
    <property type="match status" value="1"/>
</dbReference>
<comment type="subcellular location">
    <subcellularLocation>
        <location evidence="1">Membrane</location>
        <topology evidence="1">Multi-pass membrane protein</topology>
    </subcellularLocation>
</comment>
<dbReference type="AlphaFoldDB" id="A0AAV4EJP2"/>
<feature type="domain" description="Major facilitator superfamily (MFS) profile" evidence="6">
    <location>
        <begin position="115"/>
        <end position="307"/>
    </location>
</feature>
<evidence type="ECO:0000256" key="3">
    <source>
        <dbReference type="ARBA" id="ARBA00022989"/>
    </source>
</evidence>
<reference evidence="7 8" key="1">
    <citation type="journal article" date="2021" name="Elife">
        <title>Chloroplast acquisition without the gene transfer in kleptoplastic sea slugs, Plakobranchus ocellatus.</title>
        <authorList>
            <person name="Maeda T."/>
            <person name="Takahashi S."/>
            <person name="Yoshida T."/>
            <person name="Shimamura S."/>
            <person name="Takaki Y."/>
            <person name="Nagai Y."/>
            <person name="Toyoda A."/>
            <person name="Suzuki Y."/>
            <person name="Arimoto A."/>
            <person name="Ishii H."/>
            <person name="Satoh N."/>
            <person name="Nishiyama T."/>
            <person name="Hasebe M."/>
            <person name="Maruyama T."/>
            <person name="Minagawa J."/>
            <person name="Obokata J."/>
            <person name="Shigenobu S."/>
        </authorList>
    </citation>
    <scope>NUCLEOTIDE SEQUENCE [LARGE SCALE GENOMIC DNA]</scope>
</reference>
<dbReference type="InterPro" id="IPR005828">
    <property type="entry name" value="MFS_sugar_transport-like"/>
</dbReference>
<keyword evidence="8" id="KW-1185">Reference proteome</keyword>
<feature type="transmembrane region" description="Helical" evidence="5">
    <location>
        <begin position="239"/>
        <end position="256"/>
    </location>
</feature>
<keyword evidence="4 5" id="KW-0472">Membrane</keyword>
<dbReference type="SUPFAM" id="SSF103473">
    <property type="entry name" value="MFS general substrate transporter"/>
    <property type="match status" value="1"/>
</dbReference>
<feature type="transmembrane region" description="Helical" evidence="5">
    <location>
        <begin position="209"/>
        <end position="233"/>
    </location>
</feature>
<protein>
    <submittedName>
        <fullName evidence="7">Solute carrier family 22 member 7</fullName>
    </submittedName>
</protein>
<feature type="transmembrane region" description="Helical" evidence="5">
    <location>
        <begin position="182"/>
        <end position="202"/>
    </location>
</feature>
<evidence type="ECO:0000259" key="6">
    <source>
        <dbReference type="PROSITE" id="PS50850"/>
    </source>
</evidence>
<keyword evidence="2 5" id="KW-0812">Transmembrane</keyword>
<evidence type="ECO:0000256" key="4">
    <source>
        <dbReference type="ARBA" id="ARBA00023136"/>
    </source>
</evidence>
<dbReference type="Proteomes" id="UP000762676">
    <property type="component" value="Unassembled WGS sequence"/>
</dbReference>
<feature type="transmembrane region" description="Helical" evidence="5">
    <location>
        <begin position="21"/>
        <end position="45"/>
    </location>
</feature>
<gene>
    <name evidence="7" type="ORF">ElyMa_001842800</name>
</gene>
<dbReference type="InterPro" id="IPR020846">
    <property type="entry name" value="MFS_dom"/>
</dbReference>